<organism evidence="3 4">
    <name type="scientific">Acidianus brierleyi</name>
    <dbReference type="NCBI Taxonomy" id="41673"/>
    <lineage>
        <taxon>Archaea</taxon>
        <taxon>Thermoproteota</taxon>
        <taxon>Thermoprotei</taxon>
        <taxon>Sulfolobales</taxon>
        <taxon>Sulfolobaceae</taxon>
        <taxon>Acidianus</taxon>
    </lineage>
</organism>
<sequence>MNVEEIKSVLKEQREDAENLMSRAIPRDVPKEELLTNLSIPNVLAILGVRRSGKSTLSLLLLKDKNLAYVDFDDERLRNLKSEDLHMVEQAIYELYGNVDYILFDEIQNIQGWEPFVSRLRKTKRIILTGSNSKLLSGELATSLTGRHVDFTLFPFSFKEFLRFKGVNYSEPLTTRERAEIKNYLREHMSIGGFPEALLLNSRQIVNSIYNDILFKDVVQRLKIKRISKFKDFSSAVISLYSSEVSLNRIARMLRIDYKTVDEWFYGLTTSYLIYSVERYTGKLSRIAENKKVYVVDMGIIQEVSIKKDMGRLMENLVAIHLLRKNQNKGVYFVKGEEYEVNFLDEKNGELIQVTYDEEGIKERELSALTKASSLLGFKPKIVTWDMEEIMDYNGKKIELEPLWKFLLR</sequence>
<protein>
    <submittedName>
        <fullName evidence="3">AAA family ATPase</fullName>
    </submittedName>
</protein>
<feature type="domain" description="AAA" evidence="1">
    <location>
        <begin position="42"/>
        <end position="162"/>
    </location>
</feature>
<evidence type="ECO:0000259" key="1">
    <source>
        <dbReference type="Pfam" id="PF13173"/>
    </source>
</evidence>
<reference evidence="3 4" key="1">
    <citation type="submission" date="2018-05" db="EMBL/GenBank/DDBJ databases">
        <title>Complete Genome Sequences of Extremely Thermoacidophilic, Metal-Mobilizing Type-Strain Members of the Archaeal Family Sulfolobaceae: Acidianus brierleyi DSM-1651T, Acidianus sulfidivorans DSM-18786T, Metallosphaera hakonensis DSM-7519T, and Metallosphaera prunae DSM-10039T.</title>
        <authorList>
            <person name="Counts J.A."/>
            <person name="Kelly R.M."/>
        </authorList>
    </citation>
    <scope>NUCLEOTIDE SEQUENCE [LARGE SCALE GENOMIC DNA]</scope>
    <source>
        <strain evidence="3 4">DSM 1651</strain>
    </source>
</reference>
<dbReference type="EMBL" id="CP029289">
    <property type="protein sequence ID" value="AWR94027.1"/>
    <property type="molecule type" value="Genomic_DNA"/>
</dbReference>
<evidence type="ECO:0000313" key="4">
    <source>
        <dbReference type="Proteomes" id="UP000248044"/>
    </source>
</evidence>
<gene>
    <name evidence="3" type="ORF">DFR85_04810</name>
</gene>
<proteinExistence type="predicted"/>
<dbReference type="AlphaFoldDB" id="A0A2U9IDB6"/>
<dbReference type="InterPro" id="IPR041682">
    <property type="entry name" value="AAA_14"/>
</dbReference>
<dbReference type="Pfam" id="PF13173">
    <property type="entry name" value="AAA_14"/>
    <property type="match status" value="1"/>
</dbReference>
<dbReference type="InterPro" id="IPR025420">
    <property type="entry name" value="DUF4143"/>
</dbReference>
<dbReference type="Pfam" id="PF13635">
    <property type="entry name" value="DUF4143"/>
    <property type="match status" value="1"/>
</dbReference>
<dbReference type="PANTHER" id="PTHR33295:SF19">
    <property type="entry name" value="ARCHAEAL ATPASE"/>
    <property type="match status" value="1"/>
</dbReference>
<dbReference type="RefSeq" id="WP_110269910.1">
    <property type="nucleotide sequence ID" value="NZ_CP029289.2"/>
</dbReference>
<evidence type="ECO:0000259" key="2">
    <source>
        <dbReference type="Pfam" id="PF13635"/>
    </source>
</evidence>
<dbReference type="OrthoDB" id="371918at2157"/>
<feature type="domain" description="DUF4143" evidence="2">
    <location>
        <begin position="216"/>
        <end position="352"/>
    </location>
</feature>
<dbReference type="SUPFAM" id="SSF52540">
    <property type="entry name" value="P-loop containing nucleoside triphosphate hydrolases"/>
    <property type="match status" value="1"/>
</dbReference>
<name>A0A2U9IDB6_9CREN</name>
<dbReference type="GeneID" id="36831452"/>
<dbReference type="Proteomes" id="UP000248044">
    <property type="component" value="Chromosome"/>
</dbReference>
<accession>A0A2U9IDB6</accession>
<dbReference type="InterPro" id="IPR027417">
    <property type="entry name" value="P-loop_NTPase"/>
</dbReference>
<evidence type="ECO:0000313" key="3">
    <source>
        <dbReference type="EMBL" id="AWR94027.1"/>
    </source>
</evidence>
<keyword evidence="4" id="KW-1185">Reference proteome</keyword>
<dbReference type="PANTHER" id="PTHR33295">
    <property type="entry name" value="ATPASE"/>
    <property type="match status" value="1"/>
</dbReference>
<dbReference type="KEGG" id="abri:DFR85_04810"/>